<evidence type="ECO:0000259" key="1">
    <source>
        <dbReference type="Pfam" id="PF06983"/>
    </source>
</evidence>
<dbReference type="Gene3D" id="3.10.180.10">
    <property type="entry name" value="2,3-Dihydroxybiphenyl 1,2-Dioxygenase, domain 1"/>
    <property type="match status" value="1"/>
</dbReference>
<dbReference type="OrthoDB" id="9806473at2"/>
<dbReference type="Proteomes" id="UP000184758">
    <property type="component" value="Unassembled WGS sequence"/>
</dbReference>
<reference evidence="3" key="1">
    <citation type="submission" date="2016-11" db="EMBL/GenBank/DDBJ databases">
        <authorList>
            <person name="Varghese N."/>
            <person name="Submissions S."/>
        </authorList>
    </citation>
    <scope>NUCLEOTIDE SEQUENCE [LARGE SCALE GENOMIC DNA]</scope>
    <source>
        <strain evidence="3">313</strain>
    </source>
</reference>
<dbReference type="CDD" id="cd06588">
    <property type="entry name" value="PhnB_like"/>
    <property type="match status" value="2"/>
</dbReference>
<evidence type="ECO:0000313" key="3">
    <source>
        <dbReference type="Proteomes" id="UP000184758"/>
    </source>
</evidence>
<gene>
    <name evidence="2" type="ORF">SAMN05878443_1824</name>
</gene>
<protein>
    <submittedName>
        <fullName evidence="2">Glyoxalase superfamily enzyme, possibly 3-demethylubiquinone-9 3-methyltransferase</fullName>
    </submittedName>
</protein>
<dbReference type="PANTHER" id="PTHR33990:SF4">
    <property type="entry name" value="PHNB-LIKE DOMAIN-CONTAINING PROTEIN"/>
    <property type="match status" value="1"/>
</dbReference>
<sequence>MQKIIPHFWFDQEAIKAAEFYSSLFDIHSLNTHVTIYDIPSGAAETVKFILAGQSFMAISAESSFKFTPAVSFQVFCDTAKEAEYLWKELSDGGNILMPLGANAFSDKYGWTEDKYGLSWQILYLPNQFITQKIVPTLLFSDEQCGKAKEAMTFYTSVFFNSTIDVLHYYGEDDEQNQAGTVMYGLFELEGLFFVAMDGGAAHDFTFNEAISFMIYCDTQEEIDHYWEKLSTVPESEHYGWLKDKYGVSWQIIPTIIKDMMATKNPEQLKRVTEAFLKMKKLDIAELKRIYEG</sequence>
<dbReference type="GO" id="GO:0032259">
    <property type="term" value="P:methylation"/>
    <property type="evidence" value="ECO:0007669"/>
    <property type="project" value="UniProtKB-KW"/>
</dbReference>
<feature type="domain" description="PhnB-like" evidence="1">
    <location>
        <begin position="2"/>
        <end position="122"/>
    </location>
</feature>
<accession>A0A1N6HFM0</accession>
<dbReference type="Gene3D" id="3.30.720.100">
    <property type="match status" value="1"/>
</dbReference>
<name>A0A1N6HFM0_9LACT</name>
<keyword evidence="2" id="KW-0489">Methyltransferase</keyword>
<dbReference type="InterPro" id="IPR029068">
    <property type="entry name" value="Glyas_Bleomycin-R_OHBP_Dase"/>
</dbReference>
<dbReference type="InterPro" id="IPR028973">
    <property type="entry name" value="PhnB-like"/>
</dbReference>
<proteinExistence type="predicted"/>
<keyword evidence="2" id="KW-0830">Ubiquinone</keyword>
<organism evidence="2 3">
    <name type="scientific">Carnobacterium alterfunditum</name>
    <dbReference type="NCBI Taxonomy" id="28230"/>
    <lineage>
        <taxon>Bacteria</taxon>
        <taxon>Bacillati</taxon>
        <taxon>Bacillota</taxon>
        <taxon>Bacilli</taxon>
        <taxon>Lactobacillales</taxon>
        <taxon>Carnobacteriaceae</taxon>
        <taxon>Carnobacterium</taxon>
    </lineage>
</organism>
<dbReference type="RefSeq" id="WP_034545285.1">
    <property type="nucleotide sequence ID" value="NZ_FSRN01000001.1"/>
</dbReference>
<keyword evidence="2" id="KW-0808">Transferase</keyword>
<feature type="domain" description="PhnB-like" evidence="1">
    <location>
        <begin position="132"/>
        <end position="253"/>
    </location>
</feature>
<dbReference type="STRING" id="28230.SAMN05878443_1824"/>
<dbReference type="Pfam" id="PF06983">
    <property type="entry name" value="3-dmu-9_3-mt"/>
    <property type="match status" value="2"/>
</dbReference>
<dbReference type="GO" id="GO:0008168">
    <property type="term" value="F:methyltransferase activity"/>
    <property type="evidence" value="ECO:0007669"/>
    <property type="project" value="UniProtKB-KW"/>
</dbReference>
<dbReference type="eggNOG" id="COG3865">
    <property type="taxonomic scope" value="Bacteria"/>
</dbReference>
<dbReference type="PANTHER" id="PTHR33990">
    <property type="entry name" value="PROTEIN YJDN-RELATED"/>
    <property type="match status" value="1"/>
</dbReference>
<dbReference type="SUPFAM" id="SSF54593">
    <property type="entry name" value="Glyoxalase/Bleomycin resistance protein/Dihydroxybiphenyl dioxygenase"/>
    <property type="match status" value="2"/>
</dbReference>
<dbReference type="EMBL" id="FSRN01000001">
    <property type="protein sequence ID" value="SIO18537.1"/>
    <property type="molecule type" value="Genomic_DNA"/>
</dbReference>
<dbReference type="Gene3D" id="3.30.720.110">
    <property type="match status" value="1"/>
</dbReference>
<evidence type="ECO:0000313" key="2">
    <source>
        <dbReference type="EMBL" id="SIO18537.1"/>
    </source>
</evidence>
<keyword evidence="3" id="KW-1185">Reference proteome</keyword>
<dbReference type="AlphaFoldDB" id="A0A1N6HFM0"/>